<organism evidence="3 4">
    <name type="scientific">Allisonella histaminiformans</name>
    <dbReference type="NCBI Taxonomy" id="209880"/>
    <lineage>
        <taxon>Bacteria</taxon>
        <taxon>Bacillati</taxon>
        <taxon>Bacillota</taxon>
        <taxon>Negativicutes</taxon>
        <taxon>Veillonellales</taxon>
        <taxon>Veillonellaceae</taxon>
        <taxon>Allisonella</taxon>
    </lineage>
</organism>
<accession>A0A1G5W168</accession>
<dbReference type="Proteomes" id="UP000199689">
    <property type="component" value="Unassembled WGS sequence"/>
</dbReference>
<gene>
    <name evidence="3" type="ORF">SAMN02910343_01058</name>
</gene>
<keyword evidence="2" id="KW-1133">Transmembrane helix</keyword>
<protein>
    <recommendedName>
        <fullName evidence="5">Fimbrial assembly protein (PilN)</fullName>
    </recommendedName>
</protein>
<dbReference type="STRING" id="209880.SAMN02910343_01058"/>
<dbReference type="AlphaFoldDB" id="A0A1G5W168"/>
<sequence>MESQIMEWSQGMGKWLKEYFRSRESRRRMTGEWDAAISVGATLFMVTVRNGRFLKEKEYILSGEGEASLAEALCRAEKDGFRHRKLLWLMNEPDLRCVCRKFPNMTEPELEETIQWEEDRLFGSEPVQSGYHILSYTPEGYEVLVSAIRKETGDRLAAAAEKAGRVIAWGISPPDLFRIRAGDRPWILVLGGASRGQVFAVGAENTWRSKQLRLQEDTAQVLAEFAARVKFSQEEGRVFFFPLTDGDKAGKLWCQAMEEAGLSVTEPLSLPGEALWKPQVMEAAPYMPACSINLARREDRGFSFWQSSCCGKSRVLLFCLASFLMMVLSLSCCLYAAVSLWKAEKVMRDMAPVAAAHAKWEKEKEWEKALAEDLNAWEKGSGHWQKRLIYLSEAAGTNVVLSSLEGQNGEIRIQGTAMSDEEARAFADLLGAAWGGQVRMEKLRREENSPLLSFSMVFREKGEPQDGGNPSEDKEEPL</sequence>
<proteinExistence type="predicted"/>
<keyword evidence="2" id="KW-0472">Membrane</keyword>
<evidence type="ECO:0008006" key="5">
    <source>
        <dbReference type="Google" id="ProtNLM"/>
    </source>
</evidence>
<name>A0A1G5W168_9FIRM</name>
<dbReference type="OrthoDB" id="9856401at2"/>
<reference evidence="3 4" key="1">
    <citation type="submission" date="2016-10" db="EMBL/GenBank/DDBJ databases">
        <authorList>
            <person name="de Groot N.N."/>
        </authorList>
    </citation>
    <scope>NUCLEOTIDE SEQUENCE [LARGE SCALE GENOMIC DNA]</scope>
    <source>
        <strain evidence="3 4">DSM 15230</strain>
    </source>
</reference>
<feature type="region of interest" description="Disordered" evidence="1">
    <location>
        <begin position="456"/>
        <end position="478"/>
    </location>
</feature>
<evidence type="ECO:0000313" key="3">
    <source>
        <dbReference type="EMBL" id="SDA51860.1"/>
    </source>
</evidence>
<dbReference type="GeneID" id="87756079"/>
<evidence type="ECO:0000256" key="2">
    <source>
        <dbReference type="SAM" id="Phobius"/>
    </source>
</evidence>
<feature type="transmembrane region" description="Helical" evidence="2">
    <location>
        <begin position="315"/>
        <end position="338"/>
    </location>
</feature>
<dbReference type="RefSeq" id="WP_091364569.1">
    <property type="nucleotide sequence ID" value="NZ_FMXA01000012.1"/>
</dbReference>
<dbReference type="EMBL" id="FMXA01000012">
    <property type="protein sequence ID" value="SDA51860.1"/>
    <property type="molecule type" value="Genomic_DNA"/>
</dbReference>
<keyword evidence="2" id="KW-0812">Transmembrane</keyword>
<evidence type="ECO:0000313" key="4">
    <source>
        <dbReference type="Proteomes" id="UP000199689"/>
    </source>
</evidence>
<keyword evidence="4" id="KW-1185">Reference proteome</keyword>
<evidence type="ECO:0000256" key="1">
    <source>
        <dbReference type="SAM" id="MobiDB-lite"/>
    </source>
</evidence>